<sequence length="297" mass="33623">MASPQLTFAIPYYRGLDLLEKAIQSVFSQTQSDWKLLISNDGGPDPALDALVARFADSRVTLVHNERNMGMAGNWNACLDRADTPLVTLLHADDELLPNYTAVVMQAVADHPDATLYYCQASVVDENGQPSFSLPDRVKRFIQPQPVGPYTQLTGEAALTRLLRGNFIFCPTICYQKSRLGELRFSSDWRFVLDFDLTTHLLLKEHTFIGINEVAYAYRRHGSNATVEYTQNRLRFEEEIQLFNQLADECARKGWQQARRVAQAKTIIRLNLLYCALTDSLKGHLPNAVQKLRLLTT</sequence>
<dbReference type="InterPro" id="IPR050834">
    <property type="entry name" value="Glycosyltransf_2"/>
</dbReference>
<dbReference type="SUPFAM" id="SSF53448">
    <property type="entry name" value="Nucleotide-diphospho-sugar transferases"/>
    <property type="match status" value="1"/>
</dbReference>
<dbReference type="PANTHER" id="PTHR43685:SF2">
    <property type="entry name" value="GLYCOSYLTRANSFERASE 2-LIKE DOMAIN-CONTAINING PROTEIN"/>
    <property type="match status" value="1"/>
</dbReference>
<dbReference type="KEGG" id="stae:HNV11_21165"/>
<dbReference type="Gene3D" id="3.90.550.10">
    <property type="entry name" value="Spore Coat Polysaccharide Biosynthesis Protein SpsA, Chain A"/>
    <property type="match status" value="1"/>
</dbReference>
<dbReference type="AlphaFoldDB" id="A0A6M5YEG4"/>
<reference evidence="2 3" key="1">
    <citation type="submission" date="2020-05" db="EMBL/GenBank/DDBJ databases">
        <title>Genome sequencing of Spirosoma sp. TS118.</title>
        <authorList>
            <person name="Lee J.-H."/>
            <person name="Jeong S."/>
            <person name="Zhao L."/>
            <person name="Jung J.-H."/>
            <person name="Kim M.-K."/>
            <person name="Lim S."/>
        </authorList>
    </citation>
    <scope>NUCLEOTIDE SEQUENCE [LARGE SCALE GENOMIC DNA]</scope>
    <source>
        <strain evidence="2 3">TS118</strain>
    </source>
</reference>
<proteinExistence type="predicted"/>
<accession>A0A6M5YEG4</accession>
<dbReference type="PANTHER" id="PTHR43685">
    <property type="entry name" value="GLYCOSYLTRANSFERASE"/>
    <property type="match status" value="1"/>
</dbReference>
<feature type="domain" description="Glycosyltransferase 2-like" evidence="1">
    <location>
        <begin position="8"/>
        <end position="128"/>
    </location>
</feature>
<keyword evidence="3" id="KW-1185">Reference proteome</keyword>
<organism evidence="2 3">
    <name type="scientific">Spirosoma taeanense</name>
    <dbReference type="NCBI Taxonomy" id="2735870"/>
    <lineage>
        <taxon>Bacteria</taxon>
        <taxon>Pseudomonadati</taxon>
        <taxon>Bacteroidota</taxon>
        <taxon>Cytophagia</taxon>
        <taxon>Cytophagales</taxon>
        <taxon>Cytophagaceae</taxon>
        <taxon>Spirosoma</taxon>
    </lineage>
</organism>
<keyword evidence="2" id="KW-0808">Transferase</keyword>
<dbReference type="Proteomes" id="UP000502756">
    <property type="component" value="Chromosome"/>
</dbReference>
<dbReference type="InterPro" id="IPR029044">
    <property type="entry name" value="Nucleotide-diphossugar_trans"/>
</dbReference>
<dbReference type="EMBL" id="CP053435">
    <property type="protein sequence ID" value="QJW91711.1"/>
    <property type="molecule type" value="Genomic_DNA"/>
</dbReference>
<evidence type="ECO:0000259" key="1">
    <source>
        <dbReference type="Pfam" id="PF00535"/>
    </source>
</evidence>
<dbReference type="RefSeq" id="WP_171741559.1">
    <property type="nucleotide sequence ID" value="NZ_CP053435.1"/>
</dbReference>
<name>A0A6M5YEG4_9BACT</name>
<evidence type="ECO:0000313" key="2">
    <source>
        <dbReference type="EMBL" id="QJW91711.1"/>
    </source>
</evidence>
<evidence type="ECO:0000313" key="3">
    <source>
        <dbReference type="Proteomes" id="UP000502756"/>
    </source>
</evidence>
<dbReference type="InterPro" id="IPR001173">
    <property type="entry name" value="Glyco_trans_2-like"/>
</dbReference>
<protein>
    <submittedName>
        <fullName evidence="2">Glycosyltransferase</fullName>
    </submittedName>
</protein>
<dbReference type="Pfam" id="PF00535">
    <property type="entry name" value="Glycos_transf_2"/>
    <property type="match status" value="1"/>
</dbReference>
<gene>
    <name evidence="2" type="ORF">HNV11_21165</name>
</gene>
<dbReference type="GO" id="GO:0016740">
    <property type="term" value="F:transferase activity"/>
    <property type="evidence" value="ECO:0007669"/>
    <property type="project" value="UniProtKB-KW"/>
</dbReference>